<keyword evidence="1" id="KW-0812">Transmembrane</keyword>
<protein>
    <submittedName>
        <fullName evidence="3">Uncharacterized protein LOC117231094</fullName>
    </submittedName>
</protein>
<organism evidence="2 3">
    <name type="scientific">Bombus vosnesenskii</name>
    <dbReference type="NCBI Taxonomy" id="207650"/>
    <lineage>
        <taxon>Eukaryota</taxon>
        <taxon>Metazoa</taxon>
        <taxon>Ecdysozoa</taxon>
        <taxon>Arthropoda</taxon>
        <taxon>Hexapoda</taxon>
        <taxon>Insecta</taxon>
        <taxon>Pterygota</taxon>
        <taxon>Neoptera</taxon>
        <taxon>Endopterygota</taxon>
        <taxon>Hymenoptera</taxon>
        <taxon>Apocrita</taxon>
        <taxon>Aculeata</taxon>
        <taxon>Apoidea</taxon>
        <taxon>Anthophila</taxon>
        <taxon>Apidae</taxon>
        <taxon>Bombus</taxon>
        <taxon>Pyrobombus</taxon>
    </lineage>
</organism>
<dbReference type="Proteomes" id="UP000504631">
    <property type="component" value="Unplaced"/>
</dbReference>
<dbReference type="GeneID" id="117231094"/>
<reference evidence="3" key="1">
    <citation type="submission" date="2025-08" db="UniProtKB">
        <authorList>
            <consortium name="RefSeq"/>
        </authorList>
    </citation>
    <scope>IDENTIFICATION</scope>
    <source>
        <tissue evidence="3">Muscle</tissue>
    </source>
</reference>
<evidence type="ECO:0000313" key="2">
    <source>
        <dbReference type="Proteomes" id="UP000504631"/>
    </source>
</evidence>
<dbReference type="RefSeq" id="XP_033345078.1">
    <property type="nucleotide sequence ID" value="XM_033489187.1"/>
</dbReference>
<keyword evidence="1" id="KW-0472">Membrane</keyword>
<keyword evidence="2" id="KW-1185">Reference proteome</keyword>
<dbReference type="AlphaFoldDB" id="A0A6J3JWD6"/>
<evidence type="ECO:0000313" key="3">
    <source>
        <dbReference type="RefSeq" id="XP_033345078.1"/>
    </source>
</evidence>
<gene>
    <name evidence="3" type="primary">LOC117231094</name>
</gene>
<feature type="transmembrane region" description="Helical" evidence="1">
    <location>
        <begin position="122"/>
        <end position="142"/>
    </location>
</feature>
<accession>A0A6J3JWD6</accession>
<keyword evidence="1" id="KW-1133">Transmembrane helix</keyword>
<evidence type="ECO:0000256" key="1">
    <source>
        <dbReference type="SAM" id="Phobius"/>
    </source>
</evidence>
<name>A0A6J3JWD6_9HYME</name>
<proteinExistence type="predicted"/>
<sequence length="168" mass="19482">MICDGNTCPEKYIDEKFFGQGTCDSDKDEFIQNLKHEKCKIIQLVRRQMRKFYDTQYKASSISNGWQTRYMQESPNMSHIIKREVNITEDTNKEATDVPRRSTMSDGQVLCLRTLGKIRKKICMTVLIAGIIILMAVIYGIYFRAYLCNNGKSCITSLQYTHVKHALF</sequence>
<dbReference type="KEGG" id="bvk:117231094"/>